<evidence type="ECO:0000313" key="1">
    <source>
        <dbReference type="EMBL" id="GFG89658.1"/>
    </source>
</evidence>
<proteinExistence type="predicted"/>
<protein>
    <submittedName>
        <fullName evidence="1">Uncharacterized protein</fullName>
    </submittedName>
</protein>
<evidence type="ECO:0000313" key="2">
    <source>
        <dbReference type="Proteomes" id="UP000465360"/>
    </source>
</evidence>
<dbReference type="Proteomes" id="UP000465360">
    <property type="component" value="Unassembled WGS sequence"/>
</dbReference>
<organism evidence="1 2">
    <name type="scientific">Mycobacterium bourgelatii</name>
    <dbReference type="NCBI Taxonomy" id="1273442"/>
    <lineage>
        <taxon>Bacteria</taxon>
        <taxon>Bacillati</taxon>
        <taxon>Actinomycetota</taxon>
        <taxon>Actinomycetes</taxon>
        <taxon>Mycobacteriales</taxon>
        <taxon>Mycobacteriaceae</taxon>
        <taxon>Mycobacterium</taxon>
    </lineage>
</organism>
<sequence length="54" mass="5839">MVSACCSARRFSKAGMDESVTGIALYSPSLAQDCAEVYTWWTACLIALQGFQSL</sequence>
<dbReference type="AlphaFoldDB" id="A0A7I9YM08"/>
<gene>
    <name evidence="1" type="ORF">MBOU_17000</name>
</gene>
<name>A0A7I9YM08_MYCBU</name>
<comment type="caution">
    <text evidence="1">The sequence shown here is derived from an EMBL/GenBank/DDBJ whole genome shotgun (WGS) entry which is preliminary data.</text>
</comment>
<keyword evidence="2" id="KW-1185">Reference proteome</keyword>
<accession>A0A7I9YM08</accession>
<dbReference type="EMBL" id="BLKZ01000001">
    <property type="protein sequence ID" value="GFG89658.1"/>
    <property type="molecule type" value="Genomic_DNA"/>
</dbReference>
<reference evidence="1 2" key="1">
    <citation type="journal article" date="2019" name="Emerg. Microbes Infect.">
        <title>Comprehensive subspecies identification of 175 nontuberculous mycobacteria species based on 7547 genomic profiles.</title>
        <authorList>
            <person name="Matsumoto Y."/>
            <person name="Kinjo T."/>
            <person name="Motooka D."/>
            <person name="Nabeya D."/>
            <person name="Jung N."/>
            <person name="Uechi K."/>
            <person name="Horii T."/>
            <person name="Iida T."/>
            <person name="Fujita J."/>
            <person name="Nakamura S."/>
        </authorList>
    </citation>
    <scope>NUCLEOTIDE SEQUENCE [LARGE SCALE GENOMIC DNA]</scope>
    <source>
        <strain evidence="1 2">JCM 30725</strain>
    </source>
</reference>